<keyword evidence="11" id="KW-0804">Transcription</keyword>
<evidence type="ECO:0000256" key="13">
    <source>
        <dbReference type="PIRSR" id="PIRSR602481-2"/>
    </source>
</evidence>
<name>A0A8J7US42_9BACT</name>
<dbReference type="RefSeq" id="WP_210509423.1">
    <property type="nucleotide sequence ID" value="NZ_JAFIDN010000001.1"/>
</dbReference>
<evidence type="ECO:0000256" key="4">
    <source>
        <dbReference type="ARBA" id="ARBA00020910"/>
    </source>
</evidence>
<feature type="binding site" evidence="13">
    <location>
        <position position="102"/>
    </location>
    <ligand>
        <name>Fe cation</name>
        <dbReference type="ChEBI" id="CHEBI:24875"/>
    </ligand>
</feature>
<comment type="caution">
    <text evidence="15">The sequence shown here is derived from an EMBL/GenBank/DDBJ whole genome shotgun (WGS) entry which is preliminary data.</text>
</comment>
<comment type="subunit">
    <text evidence="3">Homodimer.</text>
</comment>
<dbReference type="InterPro" id="IPR036390">
    <property type="entry name" value="WH_DNA-bd_sf"/>
</dbReference>
<evidence type="ECO:0000256" key="2">
    <source>
        <dbReference type="ARBA" id="ARBA00007957"/>
    </source>
</evidence>
<keyword evidence="6" id="KW-0678">Repressor</keyword>
<feature type="compositionally biased region" description="Basic and acidic residues" evidence="14">
    <location>
        <begin position="158"/>
        <end position="167"/>
    </location>
</feature>
<keyword evidence="16" id="KW-1185">Reference proteome</keyword>
<dbReference type="InterPro" id="IPR043135">
    <property type="entry name" value="Fur_C"/>
</dbReference>
<dbReference type="EMBL" id="JAFIDN010000001">
    <property type="protein sequence ID" value="MBP3191181.1"/>
    <property type="molecule type" value="Genomic_DNA"/>
</dbReference>
<evidence type="ECO:0000313" key="15">
    <source>
        <dbReference type="EMBL" id="MBP3191181.1"/>
    </source>
</evidence>
<evidence type="ECO:0000256" key="14">
    <source>
        <dbReference type="SAM" id="MobiDB-lite"/>
    </source>
</evidence>
<reference evidence="15" key="1">
    <citation type="submission" date="2021-02" db="EMBL/GenBank/DDBJ databases">
        <title>Natronogracilivirga saccharolytica gen. nov. sp. nov. a new anaerobic, haloalkiliphilic carbohydrate-fermenting bacterium from soda lake and proposing of Cyclonatronumiaceae fam. nov. in the phylum Balneolaeota.</title>
        <authorList>
            <person name="Zhilina T.N."/>
            <person name="Sorokin D.Y."/>
            <person name="Zavarzina D.G."/>
            <person name="Toshchakov S.V."/>
            <person name="Kublanov I.V."/>
        </authorList>
    </citation>
    <scope>NUCLEOTIDE SEQUENCE</scope>
    <source>
        <strain evidence="15">Z-1702</strain>
    </source>
</reference>
<dbReference type="GO" id="GO:0000976">
    <property type="term" value="F:transcription cis-regulatory region binding"/>
    <property type="evidence" value="ECO:0007669"/>
    <property type="project" value="TreeGrafter"/>
</dbReference>
<evidence type="ECO:0000256" key="7">
    <source>
        <dbReference type="ARBA" id="ARBA00022723"/>
    </source>
</evidence>
<feature type="binding site" evidence="13">
    <location>
        <position position="138"/>
    </location>
    <ligand>
        <name>Fe cation</name>
        <dbReference type="ChEBI" id="CHEBI:24875"/>
    </ligand>
</feature>
<evidence type="ECO:0000256" key="11">
    <source>
        <dbReference type="ARBA" id="ARBA00023163"/>
    </source>
</evidence>
<dbReference type="InterPro" id="IPR002481">
    <property type="entry name" value="FUR"/>
</dbReference>
<feature type="binding site" evidence="12">
    <location>
        <position position="106"/>
    </location>
    <ligand>
        <name>Zn(2+)</name>
        <dbReference type="ChEBI" id="CHEBI:29105"/>
    </ligand>
</feature>
<dbReference type="Pfam" id="PF01475">
    <property type="entry name" value="FUR"/>
    <property type="match status" value="1"/>
</dbReference>
<feature type="binding site" evidence="12">
    <location>
        <position position="146"/>
    </location>
    <ligand>
        <name>Zn(2+)</name>
        <dbReference type="ChEBI" id="CHEBI:29105"/>
    </ligand>
</feature>
<comment type="similarity">
    <text evidence="2">Belongs to the Fur family.</text>
</comment>
<evidence type="ECO:0000256" key="9">
    <source>
        <dbReference type="ARBA" id="ARBA00023015"/>
    </source>
</evidence>
<keyword evidence="7 12" id="KW-0479">Metal-binding</keyword>
<comment type="subcellular location">
    <subcellularLocation>
        <location evidence="1">Cytoplasm</location>
    </subcellularLocation>
</comment>
<dbReference type="GO" id="GO:0008270">
    <property type="term" value="F:zinc ion binding"/>
    <property type="evidence" value="ECO:0007669"/>
    <property type="project" value="TreeGrafter"/>
</dbReference>
<sequence>MANPASDDLINEVKQIFRTYLKENKHRQTPERFMVLEEIYRADGHFDADDMYFRMKNIGYRVSRATVYNTLDLLLECGLVQRHQFGKNQSIYERAYAYRQHDHMICKKCGKVIEFCDPRLQEIKIMLEKIHDFDIDGHSLHFYGTCLDPETCAENTESTEKSPRNRESAASPAETGKTAAAKSGN</sequence>
<proteinExistence type="inferred from homology"/>
<keyword evidence="5" id="KW-0963">Cytoplasm</keyword>
<evidence type="ECO:0000256" key="12">
    <source>
        <dbReference type="PIRSR" id="PIRSR602481-1"/>
    </source>
</evidence>
<dbReference type="Gene3D" id="3.30.1490.190">
    <property type="match status" value="1"/>
</dbReference>
<evidence type="ECO:0000256" key="3">
    <source>
        <dbReference type="ARBA" id="ARBA00011738"/>
    </source>
</evidence>
<dbReference type="AlphaFoldDB" id="A0A8J7US42"/>
<dbReference type="GO" id="GO:1900376">
    <property type="term" value="P:regulation of secondary metabolite biosynthetic process"/>
    <property type="evidence" value="ECO:0007669"/>
    <property type="project" value="TreeGrafter"/>
</dbReference>
<evidence type="ECO:0000256" key="1">
    <source>
        <dbReference type="ARBA" id="ARBA00004496"/>
    </source>
</evidence>
<evidence type="ECO:0000256" key="8">
    <source>
        <dbReference type="ARBA" id="ARBA00022833"/>
    </source>
</evidence>
<dbReference type="InterPro" id="IPR036388">
    <property type="entry name" value="WH-like_DNA-bd_sf"/>
</dbReference>
<organism evidence="15 16">
    <name type="scientific">Natronogracilivirga saccharolytica</name>
    <dbReference type="NCBI Taxonomy" id="2812953"/>
    <lineage>
        <taxon>Bacteria</taxon>
        <taxon>Pseudomonadati</taxon>
        <taxon>Balneolota</taxon>
        <taxon>Balneolia</taxon>
        <taxon>Balneolales</taxon>
        <taxon>Cyclonatronaceae</taxon>
        <taxon>Natronogracilivirga</taxon>
    </lineage>
</organism>
<dbReference type="PANTHER" id="PTHR33202">
    <property type="entry name" value="ZINC UPTAKE REGULATION PROTEIN"/>
    <property type="match status" value="1"/>
</dbReference>
<dbReference type="SUPFAM" id="SSF46785">
    <property type="entry name" value="Winged helix' DNA-binding domain"/>
    <property type="match status" value="1"/>
</dbReference>
<comment type="cofactor">
    <cofactor evidence="12">
        <name>Zn(2+)</name>
        <dbReference type="ChEBI" id="CHEBI:29105"/>
    </cofactor>
    <text evidence="12">Binds 1 zinc ion per subunit.</text>
</comment>
<evidence type="ECO:0000256" key="5">
    <source>
        <dbReference type="ARBA" id="ARBA00022490"/>
    </source>
</evidence>
<dbReference type="Gene3D" id="1.10.10.10">
    <property type="entry name" value="Winged helix-like DNA-binding domain superfamily/Winged helix DNA-binding domain"/>
    <property type="match status" value="1"/>
</dbReference>
<dbReference type="PANTHER" id="PTHR33202:SF2">
    <property type="entry name" value="FERRIC UPTAKE REGULATION PROTEIN"/>
    <property type="match status" value="1"/>
</dbReference>
<comment type="cofactor">
    <cofactor evidence="13">
        <name>Mn(2+)</name>
        <dbReference type="ChEBI" id="CHEBI:29035"/>
    </cofactor>
    <cofactor evidence="13">
        <name>Fe(2+)</name>
        <dbReference type="ChEBI" id="CHEBI:29033"/>
    </cofactor>
    <text evidence="13">Binds 1 Mn(2+) or Fe(2+) ion per subunit.</text>
</comment>
<dbReference type="GO" id="GO:0045892">
    <property type="term" value="P:negative regulation of DNA-templated transcription"/>
    <property type="evidence" value="ECO:0007669"/>
    <property type="project" value="TreeGrafter"/>
</dbReference>
<gene>
    <name evidence="15" type="ORF">NATSA_00745</name>
</gene>
<evidence type="ECO:0000256" key="6">
    <source>
        <dbReference type="ARBA" id="ARBA00022491"/>
    </source>
</evidence>
<protein>
    <recommendedName>
        <fullName evidence="4">Ferric uptake regulation protein</fullName>
    </recommendedName>
</protein>
<evidence type="ECO:0000256" key="10">
    <source>
        <dbReference type="ARBA" id="ARBA00023125"/>
    </source>
</evidence>
<keyword evidence="13" id="KW-0408">Iron</keyword>
<feature type="binding site" evidence="12">
    <location>
        <position position="109"/>
    </location>
    <ligand>
        <name>Zn(2+)</name>
        <dbReference type="ChEBI" id="CHEBI:29105"/>
    </ligand>
</feature>
<keyword evidence="8 12" id="KW-0862">Zinc</keyword>
<dbReference type="Proteomes" id="UP000673975">
    <property type="component" value="Unassembled WGS sequence"/>
</dbReference>
<dbReference type="GO" id="GO:0005829">
    <property type="term" value="C:cytosol"/>
    <property type="evidence" value="ECO:0007669"/>
    <property type="project" value="TreeGrafter"/>
</dbReference>
<keyword evidence="9" id="KW-0805">Transcription regulation</keyword>
<keyword evidence="10" id="KW-0238">DNA-binding</keyword>
<dbReference type="CDD" id="cd07153">
    <property type="entry name" value="Fur_like"/>
    <property type="match status" value="1"/>
</dbReference>
<evidence type="ECO:0000313" key="16">
    <source>
        <dbReference type="Proteomes" id="UP000673975"/>
    </source>
</evidence>
<dbReference type="GO" id="GO:0003700">
    <property type="term" value="F:DNA-binding transcription factor activity"/>
    <property type="evidence" value="ECO:0007669"/>
    <property type="project" value="InterPro"/>
</dbReference>
<accession>A0A8J7US42</accession>
<feature type="region of interest" description="Disordered" evidence="14">
    <location>
        <begin position="154"/>
        <end position="185"/>
    </location>
</feature>